<keyword evidence="5" id="KW-1185">Reference proteome</keyword>
<dbReference type="InterPro" id="IPR052336">
    <property type="entry name" value="MlaD_Phospholipid_Transporter"/>
</dbReference>
<dbReference type="PANTHER" id="PTHR33371:SF18">
    <property type="entry name" value="MCE-FAMILY PROTEIN MCE3C"/>
    <property type="match status" value="1"/>
</dbReference>
<dbReference type="RefSeq" id="WP_185062758.1">
    <property type="nucleotide sequence ID" value="NZ_BAABJP010000004.1"/>
</dbReference>
<comment type="caution">
    <text evidence="4">The sequence shown here is derived from an EMBL/GenBank/DDBJ whole genome shotgun (WGS) entry which is preliminary data.</text>
</comment>
<dbReference type="InterPro" id="IPR024516">
    <property type="entry name" value="Mce_C"/>
</dbReference>
<feature type="domain" description="Mce/MlaD" evidence="2">
    <location>
        <begin position="45"/>
        <end position="117"/>
    </location>
</feature>
<dbReference type="Pfam" id="PF11887">
    <property type="entry name" value="Mce4_CUP1"/>
    <property type="match status" value="1"/>
</dbReference>
<name>A0ABP9PS65_9PSEU</name>
<organism evidence="4 5">
    <name type="scientific">Pseudonocardia eucalypti</name>
    <dbReference type="NCBI Taxonomy" id="648755"/>
    <lineage>
        <taxon>Bacteria</taxon>
        <taxon>Bacillati</taxon>
        <taxon>Actinomycetota</taxon>
        <taxon>Actinomycetes</taxon>
        <taxon>Pseudonocardiales</taxon>
        <taxon>Pseudonocardiaceae</taxon>
        <taxon>Pseudonocardia</taxon>
    </lineage>
</organism>
<dbReference type="Pfam" id="PF02470">
    <property type="entry name" value="MlaD"/>
    <property type="match status" value="1"/>
</dbReference>
<dbReference type="InterPro" id="IPR003399">
    <property type="entry name" value="Mce/MlaD"/>
</dbReference>
<keyword evidence="1" id="KW-0812">Transmembrane</keyword>
<evidence type="ECO:0000313" key="4">
    <source>
        <dbReference type="EMBL" id="GAA5148915.1"/>
    </source>
</evidence>
<protein>
    <recommendedName>
        <fullName evidence="6">Phospholipid/cholesterol/gamma-HCH transport system substrate-binding protein</fullName>
    </recommendedName>
</protein>
<evidence type="ECO:0000256" key="1">
    <source>
        <dbReference type="SAM" id="Phobius"/>
    </source>
</evidence>
<evidence type="ECO:0008006" key="6">
    <source>
        <dbReference type="Google" id="ProtNLM"/>
    </source>
</evidence>
<reference evidence="5" key="1">
    <citation type="journal article" date="2019" name="Int. J. Syst. Evol. Microbiol.">
        <title>The Global Catalogue of Microorganisms (GCM) 10K type strain sequencing project: providing services to taxonomists for standard genome sequencing and annotation.</title>
        <authorList>
            <consortium name="The Broad Institute Genomics Platform"/>
            <consortium name="The Broad Institute Genome Sequencing Center for Infectious Disease"/>
            <person name="Wu L."/>
            <person name="Ma J."/>
        </authorList>
    </citation>
    <scope>NUCLEOTIDE SEQUENCE [LARGE SCALE GENOMIC DNA]</scope>
    <source>
        <strain evidence="5">JCM 18303</strain>
    </source>
</reference>
<dbReference type="Proteomes" id="UP001428817">
    <property type="component" value="Unassembled WGS sequence"/>
</dbReference>
<gene>
    <name evidence="4" type="ORF">GCM10023321_11920</name>
</gene>
<accession>A0ABP9PS65</accession>
<feature type="transmembrane region" description="Helical" evidence="1">
    <location>
        <begin position="15"/>
        <end position="38"/>
    </location>
</feature>
<evidence type="ECO:0000313" key="5">
    <source>
        <dbReference type="Proteomes" id="UP001428817"/>
    </source>
</evidence>
<evidence type="ECO:0000259" key="2">
    <source>
        <dbReference type="Pfam" id="PF02470"/>
    </source>
</evidence>
<proteinExistence type="predicted"/>
<evidence type="ECO:0000259" key="3">
    <source>
        <dbReference type="Pfam" id="PF11887"/>
    </source>
</evidence>
<keyword evidence="1" id="KW-0472">Membrane</keyword>
<keyword evidence="1" id="KW-1133">Transmembrane helix</keyword>
<dbReference type="InterPro" id="IPR005693">
    <property type="entry name" value="Mce"/>
</dbReference>
<feature type="domain" description="Mammalian cell entry C-terminal" evidence="3">
    <location>
        <begin position="122"/>
        <end position="295"/>
    </location>
</feature>
<dbReference type="PRINTS" id="PR01782">
    <property type="entry name" value="MCEVIRFACTOR"/>
</dbReference>
<dbReference type="NCBIfam" id="TIGR00996">
    <property type="entry name" value="Mtu_fam_mce"/>
    <property type="match status" value="1"/>
</dbReference>
<sequence length="335" mass="35318">MLNSKIRFRERDPRVVGTVGIAAVVVMLLLALTSGSLYRSLANASYSAQFTEAAGLTAGADVRIGGLTVGKVDSVELAGDHVRVEFNVAGPGNLGELTGAAIKSATSLGVRYLAVLPSGGGQLPAGAEIPLARTTSPYDLTQILGQLTQHSARLDKQQLAKALDTVATTLKGTPAALHGALDGVNRLTQLVAQEDQALRELLGRANTVTGVVAQRNRELSRLFNDGNLLLDELNRRRAVIASLLTSTSSMLEQLSGLVRDNREQLRPALEELQKVLDMLNADDQLMGSTIQGLNIYAGSLGESVAGGPWFFGYIPDLPPTNLAPLLPDVLKAVGP</sequence>
<dbReference type="PANTHER" id="PTHR33371">
    <property type="entry name" value="INTERMEMBRANE PHOSPHOLIPID TRANSPORT SYSTEM BINDING PROTEIN MLAD-RELATED"/>
    <property type="match status" value="1"/>
</dbReference>
<dbReference type="EMBL" id="BAABJP010000004">
    <property type="protein sequence ID" value="GAA5148915.1"/>
    <property type="molecule type" value="Genomic_DNA"/>
</dbReference>